<dbReference type="InterPro" id="IPR042213">
    <property type="entry name" value="NBD_C_sf"/>
</dbReference>
<evidence type="ECO:0000256" key="3">
    <source>
        <dbReference type="ARBA" id="ARBA00022741"/>
    </source>
</evidence>
<evidence type="ECO:0000256" key="5">
    <source>
        <dbReference type="ARBA" id="ARBA00022840"/>
    </source>
</evidence>
<protein>
    <submittedName>
        <fullName evidence="9">Type III effector</fullName>
    </submittedName>
</protein>
<keyword evidence="4" id="KW-0418">Kinase</keyword>
<evidence type="ECO:0000256" key="1">
    <source>
        <dbReference type="ARBA" id="ARBA00005715"/>
    </source>
</evidence>
<feature type="domain" description="Four-carbon acid sugar kinase nucleotide binding" evidence="8">
    <location>
        <begin position="270"/>
        <end position="442"/>
    </location>
</feature>
<dbReference type="OrthoDB" id="191465at2"/>
<dbReference type="AlphaFoldDB" id="A0A127JUJ1"/>
<keyword evidence="2" id="KW-0808">Transferase</keyword>
<evidence type="ECO:0000259" key="8">
    <source>
        <dbReference type="Pfam" id="PF17042"/>
    </source>
</evidence>
<dbReference type="Gene3D" id="3.40.980.20">
    <property type="entry name" value="Four-carbon acid sugar kinase, nucleotide binding domain"/>
    <property type="match status" value="1"/>
</dbReference>
<dbReference type="GO" id="GO:0005524">
    <property type="term" value="F:ATP binding"/>
    <property type="evidence" value="ECO:0007669"/>
    <property type="project" value="UniProtKB-KW"/>
</dbReference>
<sequence>MDSQLLLAYYGDDFTGSTDAMDALTTAGVPTVLFLGAVDAELLRRFPGVRAVGVAGHARGRSPAWMREHLAPALAQLAALRAPVLQYKICSTFDSSPEIGSIGCAIDLGVPLLPNDWSPLVVGVPRLKRYQVFGHLFAAVDGEGWRIDRHPTMSRHPVTPMHESDLRLHLGQQTDRRQALIDFTRIKQGEADEALRLIREGGGTPVVHIDVLDEETLREAGRLVWEHRGEGLFSASSSGLDYALTAHWRASGVIGAPPELPRAAAAGPVLALCGSCSPVTARQIEWAQGQGFSTRRIDVAQVLAARPGERQAVVDFAVQALERGESPILFTALGPDDPAVRRFDEHAAAAGMSRSEAAVRTGEALGAIAGEIVGRCPGLRRIAVAGGDSSGEVAAALGVKALTMAAYLAPAAPLCRAWSGDARMDGLELVLKGGQLGGTDFFGRVRDGVPPG</sequence>
<dbReference type="Proteomes" id="UP000070433">
    <property type="component" value="Chromosome"/>
</dbReference>
<evidence type="ECO:0000313" key="10">
    <source>
        <dbReference type="Proteomes" id="UP000070433"/>
    </source>
</evidence>
<proteinExistence type="inferred from homology"/>
<dbReference type="SUPFAM" id="SSF142764">
    <property type="entry name" value="YgbK-like"/>
    <property type="match status" value="1"/>
</dbReference>
<keyword evidence="10" id="KW-1185">Reference proteome</keyword>
<comment type="similarity">
    <text evidence="1">Belongs to the four-carbon acid sugar kinase family.</text>
</comment>
<dbReference type="GO" id="GO:0016301">
    <property type="term" value="F:kinase activity"/>
    <property type="evidence" value="ECO:0007669"/>
    <property type="project" value="UniProtKB-KW"/>
</dbReference>
<dbReference type="Gene3D" id="3.40.50.10840">
    <property type="entry name" value="Putative sugar-binding, N-terminal domain"/>
    <property type="match status" value="1"/>
</dbReference>
<evidence type="ECO:0000259" key="7">
    <source>
        <dbReference type="Pfam" id="PF07005"/>
    </source>
</evidence>
<keyword evidence="3" id="KW-0547">Nucleotide-binding</keyword>
<dbReference type="InterPro" id="IPR037051">
    <property type="entry name" value="4-carb_acid_sugar_kinase_N_sf"/>
</dbReference>
<dbReference type="Pfam" id="PF17042">
    <property type="entry name" value="NBD_C"/>
    <property type="match status" value="1"/>
</dbReference>
<accession>A0A127JUJ1</accession>
<evidence type="ECO:0000256" key="6">
    <source>
        <dbReference type="ARBA" id="ARBA00023277"/>
    </source>
</evidence>
<reference evidence="9 10" key="1">
    <citation type="journal article" date="2014" name="Int. J. Syst. Evol. Microbiol.">
        <title>Ramlibacter solisilvae sp. nov., isolated from forest soil, and emended description of the genus Ramlibacter.</title>
        <authorList>
            <person name="Lee H.J."/>
            <person name="Lee S.H."/>
            <person name="Lee S.S."/>
            <person name="Lee J.S."/>
            <person name="Kim Y."/>
            <person name="Kim S.C."/>
            <person name="Jeon C.O."/>
        </authorList>
    </citation>
    <scope>NUCLEOTIDE SEQUENCE [LARGE SCALE GENOMIC DNA]</scope>
    <source>
        <strain evidence="9 10">5-10</strain>
    </source>
</reference>
<evidence type="ECO:0000256" key="2">
    <source>
        <dbReference type="ARBA" id="ARBA00022679"/>
    </source>
</evidence>
<dbReference type="RefSeq" id="WP_061500213.1">
    <property type="nucleotide sequence ID" value="NZ_CP010951.1"/>
</dbReference>
<dbReference type="InterPro" id="IPR031475">
    <property type="entry name" value="NBD_C"/>
</dbReference>
<evidence type="ECO:0000313" key="9">
    <source>
        <dbReference type="EMBL" id="AMO23601.1"/>
    </source>
</evidence>
<gene>
    <name evidence="9" type="ORF">UC35_12765</name>
</gene>
<keyword evidence="5" id="KW-0067">ATP-binding</keyword>
<dbReference type="PATRIC" id="fig|94132.3.peg.2590"/>
<dbReference type="InterPro" id="IPR010737">
    <property type="entry name" value="4-carb_acid_sugar_kinase_N"/>
</dbReference>
<feature type="domain" description="Four-carbon acid sugar kinase N-terminal" evidence="7">
    <location>
        <begin position="7"/>
        <end position="244"/>
    </location>
</feature>
<dbReference type="EMBL" id="CP010951">
    <property type="protein sequence ID" value="AMO23601.1"/>
    <property type="molecule type" value="Genomic_DNA"/>
</dbReference>
<name>A0A127JUJ1_9BURK</name>
<dbReference type="Pfam" id="PF07005">
    <property type="entry name" value="SBD_N"/>
    <property type="match status" value="1"/>
</dbReference>
<keyword evidence="6" id="KW-0119">Carbohydrate metabolism</keyword>
<evidence type="ECO:0000256" key="4">
    <source>
        <dbReference type="ARBA" id="ARBA00022777"/>
    </source>
</evidence>
<organism evidence="9 10">
    <name type="scientific">Ramlibacter tataouinensis</name>
    <dbReference type="NCBI Taxonomy" id="94132"/>
    <lineage>
        <taxon>Bacteria</taxon>
        <taxon>Pseudomonadati</taxon>
        <taxon>Pseudomonadota</taxon>
        <taxon>Betaproteobacteria</taxon>
        <taxon>Burkholderiales</taxon>
        <taxon>Comamonadaceae</taxon>
        <taxon>Ramlibacter</taxon>
    </lineage>
</organism>